<reference evidence="2 3" key="1">
    <citation type="submission" date="2020-08" db="EMBL/GenBank/DDBJ databases">
        <title>Genomic Encyclopedia of Type Strains, Phase IV (KMG-IV): sequencing the most valuable type-strain genomes for metagenomic binning, comparative biology and taxonomic classification.</title>
        <authorList>
            <person name="Goeker M."/>
        </authorList>
    </citation>
    <scope>NUCLEOTIDE SEQUENCE [LARGE SCALE GENOMIC DNA]</scope>
    <source>
        <strain evidence="2 3">DSM 103462</strain>
    </source>
</reference>
<keyword evidence="3" id="KW-1185">Reference proteome</keyword>
<comment type="caution">
    <text evidence="2">The sequence shown here is derived from an EMBL/GenBank/DDBJ whole genome shotgun (WGS) entry which is preliminary data.</text>
</comment>
<name>A0A7W8G8H5_9SPIR</name>
<dbReference type="InterPro" id="IPR023387">
    <property type="entry name" value="DUF1653-like_dom"/>
</dbReference>
<dbReference type="AlphaFoldDB" id="A0A7W8G8H5"/>
<gene>
    <name evidence="2" type="ORF">HNP76_001057</name>
</gene>
<dbReference type="EMBL" id="JACHFQ010000003">
    <property type="protein sequence ID" value="MBB5225700.1"/>
    <property type="molecule type" value="Genomic_DNA"/>
</dbReference>
<dbReference type="Proteomes" id="UP000518887">
    <property type="component" value="Unassembled WGS sequence"/>
</dbReference>
<sequence>MNTLKIHGIYKHFKGNLYIVEDVALHSETQEEYVVYRRLYGDCSLWIRPKDMFLSLS</sequence>
<protein>
    <recommendedName>
        <fullName evidence="1">DUF1653 domain-containing protein</fullName>
    </recommendedName>
</protein>
<dbReference type="Pfam" id="PF07866">
    <property type="entry name" value="DUF1653"/>
    <property type="match status" value="1"/>
</dbReference>
<dbReference type="Gene3D" id="2.30.30.320">
    <property type="entry name" value="DUF1653-like domain"/>
    <property type="match status" value="1"/>
</dbReference>
<dbReference type="InterPro" id="IPR037135">
    <property type="entry name" value="DUF1653-like_dom_sf"/>
</dbReference>
<feature type="domain" description="DUF1653" evidence="1">
    <location>
        <begin position="8"/>
        <end position="55"/>
    </location>
</feature>
<evidence type="ECO:0000259" key="1">
    <source>
        <dbReference type="Pfam" id="PF07866"/>
    </source>
</evidence>
<accession>A0A7W8G8H5</accession>
<dbReference type="RefSeq" id="WP_184658237.1">
    <property type="nucleotide sequence ID" value="NZ_CP031518.1"/>
</dbReference>
<evidence type="ECO:0000313" key="3">
    <source>
        <dbReference type="Proteomes" id="UP000518887"/>
    </source>
</evidence>
<proteinExistence type="predicted"/>
<evidence type="ECO:0000313" key="2">
    <source>
        <dbReference type="EMBL" id="MBB5225700.1"/>
    </source>
</evidence>
<organism evidence="2 3">
    <name type="scientific">Treponema ruminis</name>
    <dbReference type="NCBI Taxonomy" id="744515"/>
    <lineage>
        <taxon>Bacteria</taxon>
        <taxon>Pseudomonadati</taxon>
        <taxon>Spirochaetota</taxon>
        <taxon>Spirochaetia</taxon>
        <taxon>Spirochaetales</taxon>
        <taxon>Treponemataceae</taxon>
        <taxon>Treponema</taxon>
    </lineage>
</organism>